<dbReference type="InterPro" id="IPR002347">
    <property type="entry name" value="SDR_fam"/>
</dbReference>
<evidence type="ECO:0000313" key="2">
    <source>
        <dbReference type="EMBL" id="KAG4424798.1"/>
    </source>
</evidence>
<dbReference type="OrthoDB" id="1274115at2759"/>
<dbReference type="CDD" id="cd05374">
    <property type="entry name" value="17beta-HSD-like_SDR_c"/>
    <property type="match status" value="1"/>
</dbReference>
<dbReference type="AlphaFoldDB" id="A0A8H7WH24"/>
<dbReference type="PRINTS" id="PR00081">
    <property type="entry name" value="GDHRDH"/>
</dbReference>
<reference evidence="2" key="1">
    <citation type="submission" date="2021-02" db="EMBL/GenBank/DDBJ databases">
        <title>Genome sequence Cadophora malorum strain M34.</title>
        <authorList>
            <person name="Stefanovic E."/>
            <person name="Vu D."/>
            <person name="Scully C."/>
            <person name="Dijksterhuis J."/>
            <person name="Roader J."/>
            <person name="Houbraken J."/>
        </authorList>
    </citation>
    <scope>NUCLEOTIDE SEQUENCE</scope>
    <source>
        <strain evidence="2">M34</strain>
    </source>
</reference>
<keyword evidence="3" id="KW-1185">Reference proteome</keyword>
<gene>
    <name evidence="2" type="ORF">IFR04_002146</name>
</gene>
<dbReference type="InterPro" id="IPR036291">
    <property type="entry name" value="NAD(P)-bd_dom_sf"/>
</dbReference>
<dbReference type="EMBL" id="JAFJYH010000017">
    <property type="protein sequence ID" value="KAG4424798.1"/>
    <property type="molecule type" value="Genomic_DNA"/>
</dbReference>
<protein>
    <recommendedName>
        <fullName evidence="4">NAD(P)-binding protein</fullName>
    </recommendedName>
</protein>
<organism evidence="2 3">
    <name type="scientific">Cadophora malorum</name>
    <dbReference type="NCBI Taxonomy" id="108018"/>
    <lineage>
        <taxon>Eukaryota</taxon>
        <taxon>Fungi</taxon>
        <taxon>Dikarya</taxon>
        <taxon>Ascomycota</taxon>
        <taxon>Pezizomycotina</taxon>
        <taxon>Leotiomycetes</taxon>
        <taxon>Helotiales</taxon>
        <taxon>Ploettnerulaceae</taxon>
        <taxon>Cadophora</taxon>
    </lineage>
</organism>
<dbReference type="PRINTS" id="PR00080">
    <property type="entry name" value="SDRFAMILY"/>
</dbReference>
<dbReference type="InterPro" id="IPR051911">
    <property type="entry name" value="SDR_oxidoreductase"/>
</dbReference>
<evidence type="ECO:0008006" key="4">
    <source>
        <dbReference type="Google" id="ProtNLM"/>
    </source>
</evidence>
<accession>A0A8H7WH24</accession>
<evidence type="ECO:0000256" key="1">
    <source>
        <dbReference type="RuleBase" id="RU000363"/>
    </source>
</evidence>
<evidence type="ECO:0000313" key="3">
    <source>
        <dbReference type="Proteomes" id="UP000664132"/>
    </source>
</evidence>
<dbReference type="Proteomes" id="UP000664132">
    <property type="component" value="Unassembled WGS sequence"/>
</dbReference>
<sequence length="302" mass="32484">MSITKPLVWLITGCSSGFGESLALIALRAGHKVMATSRTPSHTPDLVTEVEALGGIWLPLDVAAPLATHQALVKESIDKFGRIDVLVNCAGMGVVGAVEDFSNDEAHLVMETNFFGALKLTQAVIPHMRAQRSGTIVNISSGAGIDPLPSMGMYAASKFALEGLSECLVKELTPFGIRTLIVQPGAFTTNMINAVIVTKQITPAYKDTQLGQFVGLFNVPPSERTFKCPSDVNKGCQGIFEVVTGTGRGEGKEEHLRLVLSEDNSKRTLKQTKKALDDQEAFRDIWENTKHDGGELKGFSAK</sequence>
<dbReference type="PANTHER" id="PTHR43976">
    <property type="entry name" value="SHORT CHAIN DEHYDROGENASE"/>
    <property type="match status" value="1"/>
</dbReference>
<dbReference type="Pfam" id="PF00106">
    <property type="entry name" value="adh_short"/>
    <property type="match status" value="1"/>
</dbReference>
<name>A0A8H7WH24_9HELO</name>
<dbReference type="PANTHER" id="PTHR43976:SF6">
    <property type="entry name" value="OXIDOREDUCTASE, PUTATIVE (AFU_ORTHOLOGUE AFUA_1G13950)-RELATED"/>
    <property type="match status" value="1"/>
</dbReference>
<comment type="caution">
    <text evidence="2">The sequence shown here is derived from an EMBL/GenBank/DDBJ whole genome shotgun (WGS) entry which is preliminary data.</text>
</comment>
<proteinExistence type="inferred from homology"/>
<dbReference type="SUPFAM" id="SSF51735">
    <property type="entry name" value="NAD(P)-binding Rossmann-fold domains"/>
    <property type="match status" value="1"/>
</dbReference>
<comment type="similarity">
    <text evidence="1">Belongs to the short-chain dehydrogenases/reductases (SDR) family.</text>
</comment>
<dbReference type="Gene3D" id="3.40.50.720">
    <property type="entry name" value="NAD(P)-binding Rossmann-like Domain"/>
    <property type="match status" value="1"/>
</dbReference>